<feature type="domain" description="Zinc finger Sec23/Sec24-type" evidence="11">
    <location>
        <begin position="278"/>
        <end position="316"/>
    </location>
</feature>
<evidence type="ECO:0000256" key="3">
    <source>
        <dbReference type="ARBA" id="ARBA00008334"/>
    </source>
</evidence>
<dbReference type="InterPro" id="IPR036175">
    <property type="entry name" value="Sec23/24_helical_dom_sf"/>
</dbReference>
<name>A0A2K1L1T4_PHYPA</name>
<dbReference type="Pfam" id="PF04815">
    <property type="entry name" value="Sec23_helical"/>
    <property type="match status" value="1"/>
</dbReference>
<gene>
    <name evidence="16" type="primary">LOC112274133</name>
    <name evidence="15" type="ORF">PHYPA_002782</name>
</gene>
<feature type="domain" description="Sec23/Sec24 beta-sandwich" evidence="14">
    <location>
        <begin position="595"/>
        <end position="679"/>
    </location>
</feature>
<dbReference type="Pfam" id="PF08033">
    <property type="entry name" value="Sec23_BS"/>
    <property type="match status" value="1"/>
</dbReference>
<dbReference type="GO" id="GO:0000149">
    <property type="term" value="F:SNARE binding"/>
    <property type="evidence" value="ECO:0000318"/>
    <property type="project" value="GO_Central"/>
</dbReference>
<dbReference type="EnsemblPlants" id="Pp3c2_16660V3.1">
    <property type="protein sequence ID" value="Pp3c2_16660V3.1"/>
    <property type="gene ID" value="Pp3c2_16660"/>
</dbReference>
<dbReference type="EMBL" id="ABEU02000002">
    <property type="protein sequence ID" value="PNR59990.1"/>
    <property type="molecule type" value="Genomic_DNA"/>
</dbReference>
<organism evidence="15">
    <name type="scientific">Physcomitrium patens</name>
    <name type="common">Spreading-leaved earth moss</name>
    <name type="synonym">Physcomitrella patens</name>
    <dbReference type="NCBI Taxonomy" id="3218"/>
    <lineage>
        <taxon>Eukaryota</taxon>
        <taxon>Viridiplantae</taxon>
        <taxon>Streptophyta</taxon>
        <taxon>Embryophyta</taxon>
        <taxon>Bryophyta</taxon>
        <taxon>Bryophytina</taxon>
        <taxon>Bryopsida</taxon>
        <taxon>Funariidae</taxon>
        <taxon>Funariales</taxon>
        <taxon>Funariaceae</taxon>
        <taxon>Physcomitrium</taxon>
    </lineage>
</organism>
<dbReference type="InterPro" id="IPR012990">
    <property type="entry name" value="Beta-sandwich_Sec23_24"/>
</dbReference>
<dbReference type="Gene3D" id="3.40.50.410">
    <property type="entry name" value="von Willebrand factor, type A domain"/>
    <property type="match status" value="1"/>
</dbReference>
<keyword evidence="6" id="KW-0931">ER-Golgi transport</keyword>
<dbReference type="GO" id="GO:0090110">
    <property type="term" value="P:COPII-coated vesicle cargo loading"/>
    <property type="evidence" value="ECO:0000318"/>
    <property type="project" value="GO_Central"/>
</dbReference>
<dbReference type="InterPro" id="IPR006895">
    <property type="entry name" value="Znf_Sec23_Sec24"/>
</dbReference>
<keyword evidence="4" id="KW-0813">Transport</keyword>
<dbReference type="PaxDb" id="3218-PP1S358_10V6.1"/>
<dbReference type="GeneID" id="112274133"/>
<evidence type="ECO:0000259" key="13">
    <source>
        <dbReference type="Pfam" id="PF04815"/>
    </source>
</evidence>
<dbReference type="AlphaFoldDB" id="A0A2K1L1T4"/>
<dbReference type="InterPro" id="IPR006900">
    <property type="entry name" value="Sec23/24_helical_dom"/>
</dbReference>
<comment type="similarity">
    <text evidence="3">Belongs to the SEC23/SEC24 family. SEC24 subfamily.</text>
</comment>
<feature type="domain" description="Sec23/Sec24 helical" evidence="13">
    <location>
        <begin position="690"/>
        <end position="793"/>
    </location>
</feature>
<evidence type="ECO:0000256" key="5">
    <source>
        <dbReference type="ARBA" id="ARBA00022824"/>
    </source>
</evidence>
<dbReference type="InterPro" id="IPR036180">
    <property type="entry name" value="Gelsolin-like_dom_sf"/>
</dbReference>
<dbReference type="GO" id="GO:0000139">
    <property type="term" value="C:Golgi membrane"/>
    <property type="evidence" value="ECO:0007669"/>
    <property type="project" value="UniProtKB-SubCell"/>
</dbReference>
<evidence type="ECO:0000256" key="10">
    <source>
        <dbReference type="SAM" id="MobiDB-lite"/>
    </source>
</evidence>
<feature type="compositionally biased region" description="Low complexity" evidence="10">
    <location>
        <begin position="1"/>
        <end position="21"/>
    </location>
</feature>
<sequence>MAGPSGAFLPPSSFSPSNLASVALSGQENSQGSPRSGSAGGVGGPAQGPGYGSPTRFPAYPGPPPPSGVFPPPSGGRPTFSNPSQALPPPGVQFGSPSQQSVSEGQQYNSMPQSPKSSSTIPQPPQFSSLNLPQYGAPPLSQGFYGGPPPPPIPGQYSDGQVGKYSHPPPASSYGGNYPQAQGLVEDFQSLALVSVLGSPDITVDPATLPRPLDGAEEVKPSGNLNCHPRYLRLTTNAMPNAQSLASRWYLPLGAVVHPLAEAPPGEEVPVVNFVGTIVRCRRCRTYINAFVMFTDGGRRWRCNVCSLLNEVPVDYYCPLDENGRRRDADERPELSRGSVEFVAPTEYMVRPPMPPVYFFLIDVSLSAVKSGMIKVAAETIKASLDKLPGFPRTQIGFVTFDSTLHFYNLKSSLTQPQMMVVADLDDPFLPLPDDLLVNLSESRTVVDALLDSLPSMFEKNLTIESALGPALKATFMVMSQLGGKLLLFQSTLPSLGSGRLKLRGDNPLIYGTEKECLLRVSEEHFYKQMAADFSKYQIAVDTYIFGERYADVASLGVLPKYTGGQVYYYPAFQARFHGEKFSYDLTRDLSRETAWEAVMRIRCGKGVRFSTFHGHFMLRSADLMALPAVDCDKAFAMQLQLEDTVLPLQTIYFQVALLYTSSIGERRIRVHTMATPVVKDLLELYKAADVDAITFLMSRLAVEKTLQTKLEDARQACQQRLVRSLREYSKLLSVQHRSSNRLIYPESLKLLPIYTLAILKSLALRGGFGDCTPDERSAMGFEIMTMSIPRLLKLLYPSLIRLDEYLIQGPKADGLAGLPTPLAVSSGNLDPRGAFLLNDGLRFVLWLGKGLPTEFVKDLLGPEVAFTADSSQIAVVEQETAISKRLMSVLQALRQSCPAVYQLCTVVRQGEQPREGTFMLSNLLEDRTAGANGYAEFVVQIYRQVSQLS</sequence>
<evidence type="ECO:0000313" key="16">
    <source>
        <dbReference type="EnsemblPlants" id="Pp3c2_16660V3.1"/>
    </source>
</evidence>
<dbReference type="OrthoDB" id="49016at2759"/>
<evidence type="ECO:0000259" key="11">
    <source>
        <dbReference type="Pfam" id="PF04810"/>
    </source>
</evidence>
<dbReference type="EnsemblPlants" id="Pp3c2_16660V3.3">
    <property type="protein sequence ID" value="Pp3c2_16660V3.3"/>
    <property type="gene ID" value="Pp3c2_16660"/>
</dbReference>
<dbReference type="GO" id="GO:0030127">
    <property type="term" value="C:COPII vesicle coat"/>
    <property type="evidence" value="ECO:0000318"/>
    <property type="project" value="GO_Central"/>
</dbReference>
<dbReference type="SUPFAM" id="SSF82919">
    <property type="entry name" value="Zn-finger domain of Sec23/24"/>
    <property type="match status" value="1"/>
</dbReference>
<feature type="domain" description="Sec23/Sec24 trunk" evidence="12">
    <location>
        <begin position="353"/>
        <end position="589"/>
    </location>
</feature>
<dbReference type="GO" id="GO:0070971">
    <property type="term" value="C:endoplasmic reticulum exit site"/>
    <property type="evidence" value="ECO:0000318"/>
    <property type="project" value="GO_Central"/>
</dbReference>
<dbReference type="InterPro" id="IPR029006">
    <property type="entry name" value="ADF-H/Gelsolin-like_dom_sf"/>
</dbReference>
<dbReference type="Gene3D" id="3.40.20.10">
    <property type="entry name" value="Severin"/>
    <property type="match status" value="1"/>
</dbReference>
<dbReference type="Pfam" id="PF04810">
    <property type="entry name" value="zf-Sec23_Sec24"/>
    <property type="match status" value="1"/>
</dbReference>
<dbReference type="InterPro" id="IPR041742">
    <property type="entry name" value="Sec24-like_trunk_dom"/>
</dbReference>
<dbReference type="InterPro" id="IPR036465">
    <property type="entry name" value="vWFA_dom_sf"/>
</dbReference>
<dbReference type="SUPFAM" id="SSF81811">
    <property type="entry name" value="Helical domain of Sec23/24"/>
    <property type="match status" value="1"/>
</dbReference>
<evidence type="ECO:0000256" key="4">
    <source>
        <dbReference type="ARBA" id="ARBA00022448"/>
    </source>
</evidence>
<feature type="compositionally biased region" description="Pro residues" evidence="10">
    <location>
        <begin position="60"/>
        <end position="75"/>
    </location>
</feature>
<evidence type="ECO:0000256" key="6">
    <source>
        <dbReference type="ARBA" id="ARBA00022892"/>
    </source>
</evidence>
<keyword evidence="17" id="KW-1185">Reference proteome</keyword>
<dbReference type="Proteomes" id="UP000006727">
    <property type="component" value="Chromosome 2"/>
</dbReference>
<accession>A0A2K1L1T4</accession>
<feature type="compositionally biased region" description="Polar residues" evidence="10">
    <location>
        <begin position="95"/>
        <end position="132"/>
    </location>
</feature>
<keyword evidence="5" id="KW-0256">Endoplasmic reticulum</keyword>
<dbReference type="EnsemblPlants" id="Pp3c2_16660V3.2">
    <property type="protein sequence ID" value="Pp3c2_16660V3.2"/>
    <property type="gene ID" value="Pp3c2_16660"/>
</dbReference>
<dbReference type="SUPFAM" id="SSF82754">
    <property type="entry name" value="C-terminal, gelsolin-like domain of Sec23/24"/>
    <property type="match status" value="1"/>
</dbReference>
<dbReference type="Gramene" id="Pp3c2_16660V3.1">
    <property type="protein sequence ID" value="Pp3c2_16660V3.1"/>
    <property type="gene ID" value="Pp3c2_16660"/>
</dbReference>
<keyword evidence="9" id="KW-0472">Membrane</keyword>
<dbReference type="Gramene" id="Pp3c2_16660V3.3">
    <property type="protein sequence ID" value="Pp3c2_16660V3.3"/>
    <property type="gene ID" value="Pp3c2_16660"/>
</dbReference>
<dbReference type="GO" id="GO:0008270">
    <property type="term" value="F:zinc ion binding"/>
    <property type="evidence" value="ECO:0000318"/>
    <property type="project" value="GO_Central"/>
</dbReference>
<dbReference type="Gramene" id="Pp3c2_16660V3.2">
    <property type="protein sequence ID" value="Pp3c2_16660V3.2"/>
    <property type="gene ID" value="Pp3c2_16660"/>
</dbReference>
<evidence type="ECO:0008006" key="18">
    <source>
        <dbReference type="Google" id="ProtNLM"/>
    </source>
</evidence>
<dbReference type="GO" id="GO:0005789">
    <property type="term" value="C:endoplasmic reticulum membrane"/>
    <property type="evidence" value="ECO:0007669"/>
    <property type="project" value="UniProtKB-SubCell"/>
</dbReference>
<proteinExistence type="inferred from homology"/>
<reference evidence="16" key="3">
    <citation type="submission" date="2020-12" db="UniProtKB">
        <authorList>
            <consortium name="EnsemblPlants"/>
        </authorList>
    </citation>
    <scope>IDENTIFICATION</scope>
</reference>
<evidence type="ECO:0000256" key="7">
    <source>
        <dbReference type="ARBA" id="ARBA00022927"/>
    </source>
</evidence>
<protein>
    <recommendedName>
        <fullName evidence="18">COP-II coat subunit</fullName>
    </recommendedName>
</protein>
<dbReference type="InterPro" id="IPR036174">
    <property type="entry name" value="Znf_Sec23_Sec24_sf"/>
</dbReference>
<dbReference type="Gene3D" id="2.60.40.1670">
    <property type="entry name" value="beta-sandwich domain of Sec23/24"/>
    <property type="match status" value="1"/>
</dbReference>
<evidence type="ECO:0000313" key="17">
    <source>
        <dbReference type="Proteomes" id="UP000006727"/>
    </source>
</evidence>
<dbReference type="InterPro" id="IPR006896">
    <property type="entry name" value="Sec23/24_trunk_dom"/>
</dbReference>
<evidence type="ECO:0000256" key="1">
    <source>
        <dbReference type="ARBA" id="ARBA00004394"/>
    </source>
</evidence>
<dbReference type="PANTHER" id="PTHR13803">
    <property type="entry name" value="SEC24-RELATED PROTEIN"/>
    <property type="match status" value="1"/>
</dbReference>
<feature type="region of interest" description="Disordered" evidence="10">
    <location>
        <begin position="1"/>
        <end position="178"/>
    </location>
</feature>
<dbReference type="InterPro" id="IPR050550">
    <property type="entry name" value="SEC23_SEC24_subfamily"/>
</dbReference>
<dbReference type="Gene3D" id="2.30.30.380">
    <property type="entry name" value="Zn-finger domain of Sec23/24"/>
    <property type="match status" value="1"/>
</dbReference>
<dbReference type="PANTHER" id="PTHR13803:SF39">
    <property type="entry name" value="SECRETORY 24AB, ISOFORM A"/>
    <property type="match status" value="1"/>
</dbReference>
<dbReference type="Pfam" id="PF04811">
    <property type="entry name" value="Sec23_trunk"/>
    <property type="match status" value="1"/>
</dbReference>
<dbReference type="SUPFAM" id="SSF81995">
    <property type="entry name" value="beta-sandwich domain of Sec23/24"/>
    <property type="match status" value="1"/>
</dbReference>
<evidence type="ECO:0000256" key="2">
    <source>
        <dbReference type="ARBA" id="ARBA00004586"/>
    </source>
</evidence>
<evidence type="ECO:0000259" key="12">
    <source>
        <dbReference type="Pfam" id="PF04811"/>
    </source>
</evidence>
<reference evidence="15 17" key="1">
    <citation type="journal article" date="2008" name="Science">
        <title>The Physcomitrella genome reveals evolutionary insights into the conquest of land by plants.</title>
        <authorList>
            <person name="Rensing S."/>
            <person name="Lang D."/>
            <person name="Zimmer A."/>
            <person name="Terry A."/>
            <person name="Salamov A."/>
            <person name="Shapiro H."/>
            <person name="Nishiyama T."/>
            <person name="Perroud P.-F."/>
            <person name="Lindquist E."/>
            <person name="Kamisugi Y."/>
            <person name="Tanahashi T."/>
            <person name="Sakakibara K."/>
            <person name="Fujita T."/>
            <person name="Oishi K."/>
            <person name="Shin-I T."/>
            <person name="Kuroki Y."/>
            <person name="Toyoda A."/>
            <person name="Suzuki Y."/>
            <person name="Hashimoto A."/>
            <person name="Yamaguchi K."/>
            <person name="Sugano A."/>
            <person name="Kohara Y."/>
            <person name="Fujiyama A."/>
            <person name="Anterola A."/>
            <person name="Aoki S."/>
            <person name="Ashton N."/>
            <person name="Barbazuk W.B."/>
            <person name="Barker E."/>
            <person name="Bennetzen J."/>
            <person name="Bezanilla M."/>
            <person name="Blankenship R."/>
            <person name="Cho S.H."/>
            <person name="Dutcher S."/>
            <person name="Estelle M."/>
            <person name="Fawcett J.A."/>
            <person name="Gundlach H."/>
            <person name="Hanada K."/>
            <person name="Heyl A."/>
            <person name="Hicks K.A."/>
            <person name="Hugh J."/>
            <person name="Lohr M."/>
            <person name="Mayer K."/>
            <person name="Melkozernov A."/>
            <person name="Murata T."/>
            <person name="Nelson D."/>
            <person name="Pils B."/>
            <person name="Prigge M."/>
            <person name="Reiss B."/>
            <person name="Renner T."/>
            <person name="Rombauts S."/>
            <person name="Rushton P."/>
            <person name="Sanderfoot A."/>
            <person name="Schween G."/>
            <person name="Shiu S.-H."/>
            <person name="Stueber K."/>
            <person name="Theodoulou F.L."/>
            <person name="Tu H."/>
            <person name="Van de Peer Y."/>
            <person name="Verrier P.J."/>
            <person name="Waters E."/>
            <person name="Wood A."/>
            <person name="Yang L."/>
            <person name="Cove D."/>
            <person name="Cuming A."/>
            <person name="Hasebe M."/>
            <person name="Lucas S."/>
            <person name="Mishler D.B."/>
            <person name="Reski R."/>
            <person name="Grigoriev I."/>
            <person name="Quatrano R.S."/>
            <person name="Boore J.L."/>
        </authorList>
    </citation>
    <scope>NUCLEOTIDE SEQUENCE [LARGE SCALE GENOMIC DNA]</scope>
    <source>
        <strain evidence="16 17">cv. Gransden 2004</strain>
    </source>
</reference>
<dbReference type="Gene3D" id="1.20.120.730">
    <property type="entry name" value="Sec23/Sec24 helical domain"/>
    <property type="match status" value="1"/>
</dbReference>
<feature type="compositionally biased region" description="Gly residues" evidence="10">
    <location>
        <begin position="38"/>
        <end position="51"/>
    </location>
</feature>
<evidence type="ECO:0000256" key="9">
    <source>
        <dbReference type="ARBA" id="ARBA00023136"/>
    </source>
</evidence>
<keyword evidence="7" id="KW-0653">Protein transport</keyword>
<dbReference type="RefSeq" id="XP_024359123.1">
    <property type="nucleotide sequence ID" value="XM_024503355.2"/>
</dbReference>
<evidence type="ECO:0000259" key="14">
    <source>
        <dbReference type="Pfam" id="PF08033"/>
    </source>
</evidence>
<dbReference type="SUPFAM" id="SSF53300">
    <property type="entry name" value="vWA-like"/>
    <property type="match status" value="1"/>
</dbReference>
<dbReference type="STRING" id="3218.A0A2K1L1T4"/>
<evidence type="ECO:0000313" key="15">
    <source>
        <dbReference type="EMBL" id="PNR59990.1"/>
    </source>
</evidence>
<dbReference type="GO" id="GO:0006886">
    <property type="term" value="P:intracellular protein transport"/>
    <property type="evidence" value="ECO:0007669"/>
    <property type="project" value="InterPro"/>
</dbReference>
<dbReference type="CDD" id="cd01479">
    <property type="entry name" value="Sec24-like"/>
    <property type="match status" value="1"/>
</dbReference>
<evidence type="ECO:0000256" key="8">
    <source>
        <dbReference type="ARBA" id="ARBA00023034"/>
    </source>
</evidence>
<reference evidence="15 17" key="2">
    <citation type="journal article" date="2018" name="Plant J.">
        <title>The Physcomitrella patens chromosome-scale assembly reveals moss genome structure and evolution.</title>
        <authorList>
            <person name="Lang D."/>
            <person name="Ullrich K.K."/>
            <person name="Murat F."/>
            <person name="Fuchs J."/>
            <person name="Jenkins J."/>
            <person name="Haas F.B."/>
            <person name="Piednoel M."/>
            <person name="Gundlach H."/>
            <person name="Van Bel M."/>
            <person name="Meyberg R."/>
            <person name="Vives C."/>
            <person name="Morata J."/>
            <person name="Symeonidi A."/>
            <person name="Hiss M."/>
            <person name="Muchero W."/>
            <person name="Kamisugi Y."/>
            <person name="Saleh O."/>
            <person name="Blanc G."/>
            <person name="Decker E.L."/>
            <person name="van Gessel N."/>
            <person name="Grimwood J."/>
            <person name="Hayes R.D."/>
            <person name="Graham S.W."/>
            <person name="Gunter L.E."/>
            <person name="McDaniel S.F."/>
            <person name="Hoernstein S.N.W."/>
            <person name="Larsson A."/>
            <person name="Li F.W."/>
            <person name="Perroud P.F."/>
            <person name="Phillips J."/>
            <person name="Ranjan P."/>
            <person name="Rokshar D.S."/>
            <person name="Rothfels C.J."/>
            <person name="Schneider L."/>
            <person name="Shu S."/>
            <person name="Stevenson D.W."/>
            <person name="Thummler F."/>
            <person name="Tillich M."/>
            <person name="Villarreal Aguilar J.C."/>
            <person name="Widiez T."/>
            <person name="Wong G.K."/>
            <person name="Wymore A."/>
            <person name="Zhang Y."/>
            <person name="Zimmer A.D."/>
            <person name="Quatrano R.S."/>
            <person name="Mayer K.F.X."/>
            <person name="Goodstein D."/>
            <person name="Casacuberta J.M."/>
            <person name="Vandepoele K."/>
            <person name="Reski R."/>
            <person name="Cuming A.C."/>
            <person name="Tuskan G.A."/>
            <person name="Maumus F."/>
            <person name="Salse J."/>
            <person name="Schmutz J."/>
            <person name="Rensing S.A."/>
        </authorList>
    </citation>
    <scope>NUCLEOTIDE SEQUENCE [LARGE SCALE GENOMIC DNA]</scope>
    <source>
        <strain evidence="16 17">cv. Gransden 2004</strain>
    </source>
</reference>
<comment type="subcellular location">
    <subcellularLocation>
        <location evidence="2">Endoplasmic reticulum membrane</location>
    </subcellularLocation>
    <subcellularLocation>
        <location evidence="1">Golgi apparatus membrane</location>
    </subcellularLocation>
</comment>
<keyword evidence="8" id="KW-0333">Golgi apparatus</keyword>